<protein>
    <submittedName>
        <fullName evidence="8">SusD family protein</fullName>
    </submittedName>
</protein>
<evidence type="ECO:0000256" key="2">
    <source>
        <dbReference type="ARBA" id="ARBA00006275"/>
    </source>
</evidence>
<comment type="similarity">
    <text evidence="2">Belongs to the SusD family.</text>
</comment>
<evidence type="ECO:0000313" key="8">
    <source>
        <dbReference type="EMBL" id="SMC70601.1"/>
    </source>
</evidence>
<gene>
    <name evidence="8" type="ORF">SAMN04488101_102331</name>
</gene>
<keyword evidence="9" id="KW-1185">Reference proteome</keyword>
<comment type="subcellular location">
    <subcellularLocation>
        <location evidence="1">Cell outer membrane</location>
    </subcellularLocation>
</comment>
<organism evidence="8 9">
    <name type="scientific">Pedobacter nyackensis</name>
    <dbReference type="NCBI Taxonomy" id="475255"/>
    <lineage>
        <taxon>Bacteria</taxon>
        <taxon>Pseudomonadati</taxon>
        <taxon>Bacteroidota</taxon>
        <taxon>Sphingobacteriia</taxon>
        <taxon>Sphingobacteriales</taxon>
        <taxon>Sphingobacteriaceae</taxon>
        <taxon>Pedobacter</taxon>
    </lineage>
</organism>
<evidence type="ECO:0000256" key="1">
    <source>
        <dbReference type="ARBA" id="ARBA00004442"/>
    </source>
</evidence>
<dbReference type="SUPFAM" id="SSF48452">
    <property type="entry name" value="TPR-like"/>
    <property type="match status" value="1"/>
</dbReference>
<dbReference type="InterPro" id="IPR033985">
    <property type="entry name" value="SusD-like_N"/>
</dbReference>
<keyword evidence="4" id="KW-0472">Membrane</keyword>
<feature type="domain" description="RagB/SusD" evidence="6">
    <location>
        <begin position="348"/>
        <end position="427"/>
    </location>
</feature>
<dbReference type="EMBL" id="FWYB01000002">
    <property type="protein sequence ID" value="SMC70601.1"/>
    <property type="molecule type" value="Genomic_DNA"/>
</dbReference>
<evidence type="ECO:0000313" key="9">
    <source>
        <dbReference type="Proteomes" id="UP000192678"/>
    </source>
</evidence>
<dbReference type="AlphaFoldDB" id="A0A1W2BCQ7"/>
<evidence type="ECO:0000256" key="5">
    <source>
        <dbReference type="ARBA" id="ARBA00023237"/>
    </source>
</evidence>
<evidence type="ECO:0000256" key="3">
    <source>
        <dbReference type="ARBA" id="ARBA00022729"/>
    </source>
</evidence>
<dbReference type="Pfam" id="PF14322">
    <property type="entry name" value="SusD-like_3"/>
    <property type="match status" value="1"/>
</dbReference>
<evidence type="ECO:0000256" key="4">
    <source>
        <dbReference type="ARBA" id="ARBA00023136"/>
    </source>
</evidence>
<proteinExistence type="inferred from homology"/>
<keyword evidence="3" id="KW-0732">Signal</keyword>
<reference evidence="8 9" key="1">
    <citation type="submission" date="2017-04" db="EMBL/GenBank/DDBJ databases">
        <authorList>
            <person name="Afonso C.L."/>
            <person name="Miller P.J."/>
            <person name="Scott M.A."/>
            <person name="Spackman E."/>
            <person name="Goraichik I."/>
            <person name="Dimitrov K.M."/>
            <person name="Suarez D.L."/>
            <person name="Swayne D.E."/>
        </authorList>
    </citation>
    <scope>NUCLEOTIDE SEQUENCE [LARGE SCALE GENOMIC DNA]</scope>
    <source>
        <strain evidence="8 9">DSM 19625</strain>
    </source>
</reference>
<sequence length="459" mass="52623">MLLGLSSCQKWLDVKPEDKYIEEDVFKTEQGFANALNGIYLKLGSSDMYGGSLTMKTTDLLAQYYANSGELTVYNYEDEGVKSIVDGIWKGLYGNITNINKFIENIELNSTVLDDQTRDVYKGEAYALRAYLYFDLLRYFAPALTVNPTAEHLPYYHKAGYDISPFYSSTYIFERIVEDLDKATLLLQKDPVIQMQQVDKPMGLIPDSKWKSRNLRMNFYAVKGLQARAWLWSGNKEKALAAAQQVIKEQSKFPWITAAQVTLADAPNRIFSTENLFEFENPKLYDFYNSNFSPAILGPGLLAAGPNHEFLKLIFENWENDLRYSPSWSIEGGKTFPVFIKYKDVVEKKEANFRYKVPGIRLSELYLIASECEPDPNKALGYLNELRLHRNCAALTSVAVLDEQILKEYRKEFYGEGQLWFYYKRKSAPRILSAVGLSETAINLESYTFPVPLSETEQR</sequence>
<dbReference type="GO" id="GO:0009279">
    <property type="term" value="C:cell outer membrane"/>
    <property type="evidence" value="ECO:0007669"/>
    <property type="project" value="UniProtKB-SubCell"/>
</dbReference>
<dbReference type="Gene3D" id="1.25.40.390">
    <property type="match status" value="1"/>
</dbReference>
<evidence type="ECO:0000259" key="7">
    <source>
        <dbReference type="Pfam" id="PF14322"/>
    </source>
</evidence>
<feature type="domain" description="SusD-like N-terminal" evidence="7">
    <location>
        <begin position="10"/>
        <end position="191"/>
    </location>
</feature>
<evidence type="ECO:0000259" key="6">
    <source>
        <dbReference type="Pfam" id="PF07980"/>
    </source>
</evidence>
<dbReference type="STRING" id="475255.SAMN04488101_102331"/>
<accession>A0A1W2BCQ7</accession>
<name>A0A1W2BCQ7_9SPHI</name>
<keyword evidence="5" id="KW-0998">Cell outer membrane</keyword>
<dbReference type="Pfam" id="PF07980">
    <property type="entry name" value="SusD_RagB"/>
    <property type="match status" value="1"/>
</dbReference>
<dbReference type="InterPro" id="IPR011990">
    <property type="entry name" value="TPR-like_helical_dom_sf"/>
</dbReference>
<dbReference type="Proteomes" id="UP000192678">
    <property type="component" value="Unassembled WGS sequence"/>
</dbReference>
<dbReference type="InterPro" id="IPR012944">
    <property type="entry name" value="SusD_RagB_dom"/>
</dbReference>